<proteinExistence type="inferred from homology"/>
<keyword evidence="7" id="KW-1185">Reference proteome</keyword>
<dbReference type="EMBL" id="CM000766">
    <property type="protein sequence ID" value="KXG25139.1"/>
    <property type="molecule type" value="Genomic_DNA"/>
</dbReference>
<feature type="region of interest" description="Disordered" evidence="4">
    <location>
        <begin position="128"/>
        <end position="151"/>
    </location>
</feature>
<keyword evidence="1 3" id="KW-0805">Transcription regulation</keyword>
<dbReference type="InterPro" id="IPR003106">
    <property type="entry name" value="Leu_zip_homeo"/>
</dbReference>
<gene>
    <name evidence="6" type="ORF">SORBI_3007G126400</name>
</gene>
<dbReference type="PANTHER" id="PTHR24326:SF215">
    <property type="entry name" value="HOMEOBOX-LEUCINE ZIPPER PROTEIN HOX5"/>
    <property type="match status" value="1"/>
</dbReference>
<protein>
    <recommendedName>
        <fullName evidence="3">Homeobox-leucine zipper protein</fullName>
    </recommendedName>
    <alternativeName>
        <fullName evidence="3">HD-ZIP protein</fullName>
    </alternativeName>
    <alternativeName>
        <fullName evidence="3">Homeodomain transcription factor</fullName>
    </alternativeName>
</protein>
<reference evidence="7" key="2">
    <citation type="journal article" date="2018" name="Plant J.">
        <title>The Sorghum bicolor reference genome: improved assembly, gene annotations, a transcriptome atlas, and signatures of genome organization.</title>
        <authorList>
            <person name="McCormick R.F."/>
            <person name="Truong S.K."/>
            <person name="Sreedasyam A."/>
            <person name="Jenkins J."/>
            <person name="Shu S."/>
            <person name="Sims D."/>
            <person name="Kennedy M."/>
            <person name="Amirebrahimi M."/>
            <person name="Weers B.D."/>
            <person name="McKinley B."/>
            <person name="Mattison A."/>
            <person name="Morishige D.T."/>
            <person name="Grimwood J."/>
            <person name="Schmutz J."/>
            <person name="Mullet J.E."/>
        </authorList>
    </citation>
    <scope>NUCLEOTIDE SEQUENCE [LARGE SCALE GENOMIC DNA]</scope>
    <source>
        <strain evidence="7">cv. BTx623</strain>
    </source>
</reference>
<dbReference type="InterPro" id="IPR045224">
    <property type="entry name" value="HDZip_class_I_plant"/>
</dbReference>
<feature type="domain" description="Leucine zipper homeobox-associated" evidence="5">
    <location>
        <begin position="88"/>
        <end position="129"/>
    </location>
</feature>
<dbReference type="GO" id="GO:0043565">
    <property type="term" value="F:sequence-specific DNA binding"/>
    <property type="evidence" value="ECO:0007669"/>
    <property type="project" value="InterPro"/>
</dbReference>
<organism evidence="6 7">
    <name type="scientific">Sorghum bicolor</name>
    <name type="common">Sorghum</name>
    <name type="synonym">Sorghum vulgare</name>
    <dbReference type="NCBI Taxonomy" id="4558"/>
    <lineage>
        <taxon>Eukaryota</taxon>
        <taxon>Viridiplantae</taxon>
        <taxon>Streptophyta</taxon>
        <taxon>Embryophyta</taxon>
        <taxon>Tracheophyta</taxon>
        <taxon>Spermatophyta</taxon>
        <taxon>Magnoliopsida</taxon>
        <taxon>Liliopsida</taxon>
        <taxon>Poales</taxon>
        <taxon>Poaceae</taxon>
        <taxon>PACMAD clade</taxon>
        <taxon>Panicoideae</taxon>
        <taxon>Andropogonodae</taxon>
        <taxon>Andropogoneae</taxon>
        <taxon>Sorghinae</taxon>
        <taxon>Sorghum</taxon>
    </lineage>
</organism>
<dbReference type="AlphaFoldDB" id="A0A1B6PHI2"/>
<comment type="subcellular location">
    <subcellularLocation>
        <location evidence="3">Nucleus</location>
    </subcellularLocation>
</comment>
<keyword evidence="3" id="KW-0371">Homeobox</keyword>
<keyword evidence="3" id="KW-0539">Nucleus</keyword>
<keyword evidence="2 3" id="KW-0804">Transcription</keyword>
<sequence length="227" mass="24316">MDPSAVSFDSGGARRGGGGGGAQMLLFGGGGSANSNGFFRGVPMAVLGMDDATRVGKRPFFTTHEELLEEEYYDEQAPEKKRRLTAEQLETDYDRLKAAYDALAADHQGLLADNDSLRAQVISLTDKLQRKETSPSATTAAQEVDQPDEHTAASGTEKLLVQQLKDDLHSSGDFTGHGALSSEEEDGGVVSDEGCSFDLPDAMFAAGVTHHGAEEAQLANWTSWFWN</sequence>
<keyword evidence="3" id="KW-0238">DNA-binding</keyword>
<comment type="similarity">
    <text evidence="3">Belongs to the HD-ZIP homeobox family. Class I subfamily.</text>
</comment>
<reference evidence="6 7" key="1">
    <citation type="journal article" date="2009" name="Nature">
        <title>The Sorghum bicolor genome and the diversification of grasses.</title>
        <authorList>
            <person name="Paterson A.H."/>
            <person name="Bowers J.E."/>
            <person name="Bruggmann R."/>
            <person name="Dubchak I."/>
            <person name="Grimwood J."/>
            <person name="Gundlach H."/>
            <person name="Haberer G."/>
            <person name="Hellsten U."/>
            <person name="Mitros T."/>
            <person name="Poliakov A."/>
            <person name="Schmutz J."/>
            <person name="Spannagl M."/>
            <person name="Tang H."/>
            <person name="Wang X."/>
            <person name="Wicker T."/>
            <person name="Bharti A.K."/>
            <person name="Chapman J."/>
            <person name="Feltus F.A."/>
            <person name="Gowik U."/>
            <person name="Grigoriev I.V."/>
            <person name="Lyons E."/>
            <person name="Maher C.A."/>
            <person name="Martis M."/>
            <person name="Narechania A."/>
            <person name="Otillar R.P."/>
            <person name="Penning B.W."/>
            <person name="Salamov A.A."/>
            <person name="Wang Y."/>
            <person name="Zhang L."/>
            <person name="Carpita N.C."/>
            <person name="Freeling M."/>
            <person name="Gingle A.R."/>
            <person name="Hash C.T."/>
            <person name="Keller B."/>
            <person name="Klein P."/>
            <person name="Kresovich S."/>
            <person name="McCann M.C."/>
            <person name="Ming R."/>
            <person name="Peterson D.G."/>
            <person name="Mehboob-ur-Rahman"/>
            <person name="Ware D."/>
            <person name="Westhoff P."/>
            <person name="Mayer K.F."/>
            <person name="Messing J."/>
            <person name="Rokhsar D.S."/>
        </authorList>
    </citation>
    <scope>NUCLEOTIDE SEQUENCE [LARGE SCALE GENOMIC DNA]</scope>
    <source>
        <strain evidence="7">cv. BTx623</strain>
    </source>
</reference>
<dbReference type="PANTHER" id="PTHR24326">
    <property type="entry name" value="HOMEOBOX-LEUCINE ZIPPER PROTEIN"/>
    <property type="match status" value="1"/>
</dbReference>
<dbReference type="Pfam" id="PF02183">
    <property type="entry name" value="HALZ"/>
    <property type="match status" value="1"/>
</dbReference>
<evidence type="ECO:0000313" key="7">
    <source>
        <dbReference type="Proteomes" id="UP000000768"/>
    </source>
</evidence>
<evidence type="ECO:0000259" key="5">
    <source>
        <dbReference type="Pfam" id="PF02183"/>
    </source>
</evidence>
<feature type="region of interest" description="Disordered" evidence="4">
    <location>
        <begin position="172"/>
        <end position="194"/>
    </location>
</feature>
<evidence type="ECO:0000256" key="1">
    <source>
        <dbReference type="ARBA" id="ARBA00023015"/>
    </source>
</evidence>
<dbReference type="GO" id="GO:0005634">
    <property type="term" value="C:nucleus"/>
    <property type="evidence" value="ECO:0007669"/>
    <property type="project" value="UniProtKB-SubCell"/>
</dbReference>
<evidence type="ECO:0000313" key="6">
    <source>
        <dbReference type="EMBL" id="KXG25139.1"/>
    </source>
</evidence>
<dbReference type="GO" id="GO:0000981">
    <property type="term" value="F:DNA-binding transcription factor activity, RNA polymerase II-specific"/>
    <property type="evidence" value="ECO:0007669"/>
    <property type="project" value="UniProtKB-UniRule"/>
</dbReference>
<accession>A0A1B6PHI2</accession>
<evidence type="ECO:0000256" key="3">
    <source>
        <dbReference type="RuleBase" id="RU369038"/>
    </source>
</evidence>
<dbReference type="Proteomes" id="UP000000768">
    <property type="component" value="Chromosome 7"/>
</dbReference>
<evidence type="ECO:0000256" key="4">
    <source>
        <dbReference type="SAM" id="MobiDB-lite"/>
    </source>
</evidence>
<name>A0A1B6PHI2_SORBI</name>
<dbReference type="Gramene" id="KXG25139">
    <property type="protein sequence ID" value="KXG25139"/>
    <property type="gene ID" value="SORBI_3007G126400"/>
</dbReference>
<dbReference type="ExpressionAtlas" id="A0A1B6PHI2">
    <property type="expression patterns" value="baseline and differential"/>
</dbReference>
<evidence type="ECO:0000256" key="2">
    <source>
        <dbReference type="ARBA" id="ARBA00023163"/>
    </source>
</evidence>
<comment type="function">
    <text evidence="3">Transcription factor.</text>
</comment>